<evidence type="ECO:0000256" key="3">
    <source>
        <dbReference type="ARBA" id="ARBA00022568"/>
    </source>
</evidence>
<gene>
    <name evidence="15" type="ORF">SKAU_G00120340</name>
</gene>
<dbReference type="Pfam" id="PF00520">
    <property type="entry name" value="Ion_trans"/>
    <property type="match status" value="1"/>
</dbReference>
<evidence type="ECO:0000256" key="1">
    <source>
        <dbReference type="ARBA" id="ARBA00004141"/>
    </source>
</evidence>
<reference evidence="15" key="1">
    <citation type="journal article" date="2023" name="Science">
        <title>Genome structures resolve the early diversification of teleost fishes.</title>
        <authorList>
            <person name="Parey E."/>
            <person name="Louis A."/>
            <person name="Montfort J."/>
            <person name="Bouchez O."/>
            <person name="Roques C."/>
            <person name="Iampietro C."/>
            <person name="Lluch J."/>
            <person name="Castinel A."/>
            <person name="Donnadieu C."/>
            <person name="Desvignes T."/>
            <person name="Floi Bucao C."/>
            <person name="Jouanno E."/>
            <person name="Wen M."/>
            <person name="Mejri S."/>
            <person name="Dirks R."/>
            <person name="Jansen H."/>
            <person name="Henkel C."/>
            <person name="Chen W.J."/>
            <person name="Zahm M."/>
            <person name="Cabau C."/>
            <person name="Klopp C."/>
            <person name="Thompson A.W."/>
            <person name="Robinson-Rechavi M."/>
            <person name="Braasch I."/>
            <person name="Lecointre G."/>
            <person name="Bobe J."/>
            <person name="Postlethwait J.H."/>
            <person name="Berthelot C."/>
            <person name="Roest Crollius H."/>
            <person name="Guiguen Y."/>
        </authorList>
    </citation>
    <scope>NUCLEOTIDE SEQUENCE</scope>
    <source>
        <strain evidence="15">WJC10195</strain>
    </source>
</reference>
<organism evidence="15 16">
    <name type="scientific">Synaphobranchus kaupii</name>
    <name type="common">Kaup's arrowtooth eel</name>
    <dbReference type="NCBI Taxonomy" id="118154"/>
    <lineage>
        <taxon>Eukaryota</taxon>
        <taxon>Metazoa</taxon>
        <taxon>Chordata</taxon>
        <taxon>Craniata</taxon>
        <taxon>Vertebrata</taxon>
        <taxon>Euteleostomi</taxon>
        <taxon>Actinopterygii</taxon>
        <taxon>Neopterygii</taxon>
        <taxon>Teleostei</taxon>
        <taxon>Anguilliformes</taxon>
        <taxon>Synaphobranchidae</taxon>
        <taxon>Synaphobranchus</taxon>
    </lineage>
</organism>
<keyword evidence="7" id="KW-0851">Voltage-gated channel</keyword>
<dbReference type="Gene3D" id="1.20.120.350">
    <property type="entry name" value="Voltage-gated potassium channels. Chain C"/>
    <property type="match status" value="1"/>
</dbReference>
<sequence>MMVILLNCVTLGMYQPCENIDCSSDRCQILQAFDAFIYIFFALEMVVKMVALGIFGRRCYMGDTWNRLDFFIVMAGAARPLLNRERTLAFLTATVESAAGRSPESRGTLPFFFPPRIGVEPSFSHRLALQPWLFAGPEGRRRSEGAHYACMRILSTSTRSPHVDSYFIRSASRANVRSSERLRPPAARRRGGKHTTARRQQIEHSLALERQR</sequence>
<evidence type="ECO:0000256" key="9">
    <source>
        <dbReference type="ARBA" id="ARBA00023065"/>
    </source>
</evidence>
<comment type="caution">
    <text evidence="15">The sequence shown here is derived from an EMBL/GenBank/DDBJ whole genome shotgun (WGS) entry which is preliminary data.</text>
</comment>
<evidence type="ECO:0000256" key="12">
    <source>
        <dbReference type="SAM" id="MobiDB-lite"/>
    </source>
</evidence>
<accession>A0A9Q1FP75</accession>
<keyword evidence="5 13" id="KW-0812">Transmembrane</keyword>
<keyword evidence="6" id="KW-0106">Calcium</keyword>
<dbReference type="AlphaFoldDB" id="A0A9Q1FP75"/>
<feature type="domain" description="Ion transport" evidence="14">
    <location>
        <begin position="1"/>
        <end position="76"/>
    </location>
</feature>
<feature type="region of interest" description="Disordered" evidence="12">
    <location>
        <begin position="177"/>
        <end position="212"/>
    </location>
</feature>
<dbReference type="SUPFAM" id="SSF81324">
    <property type="entry name" value="Voltage-gated potassium channels"/>
    <property type="match status" value="1"/>
</dbReference>
<dbReference type="PANTHER" id="PTHR45628:SF39">
    <property type="entry name" value="VOLTAGE-DEPENDENT T-TYPE CALCIUM CHANNEL SUBUNIT ALPHA-1I"/>
    <property type="match status" value="1"/>
</dbReference>
<evidence type="ECO:0000256" key="6">
    <source>
        <dbReference type="ARBA" id="ARBA00022837"/>
    </source>
</evidence>
<keyword evidence="10 13" id="KW-0472">Membrane</keyword>
<evidence type="ECO:0000313" key="16">
    <source>
        <dbReference type="Proteomes" id="UP001152622"/>
    </source>
</evidence>
<evidence type="ECO:0000256" key="13">
    <source>
        <dbReference type="SAM" id="Phobius"/>
    </source>
</evidence>
<evidence type="ECO:0000256" key="10">
    <source>
        <dbReference type="ARBA" id="ARBA00023136"/>
    </source>
</evidence>
<proteinExistence type="predicted"/>
<keyword evidence="9" id="KW-0406">Ion transport</keyword>
<dbReference type="PANTHER" id="PTHR45628">
    <property type="entry name" value="VOLTAGE-DEPENDENT CALCIUM CHANNEL TYPE A SUBUNIT ALPHA-1"/>
    <property type="match status" value="1"/>
</dbReference>
<feature type="transmembrane region" description="Helical" evidence="13">
    <location>
        <begin position="35"/>
        <end position="55"/>
    </location>
</feature>
<dbReference type="InterPro" id="IPR050599">
    <property type="entry name" value="VDCC_alpha-1_subunit"/>
</dbReference>
<evidence type="ECO:0000256" key="7">
    <source>
        <dbReference type="ARBA" id="ARBA00022882"/>
    </source>
</evidence>
<name>A0A9Q1FP75_SYNKA</name>
<evidence type="ECO:0000256" key="5">
    <source>
        <dbReference type="ARBA" id="ARBA00022692"/>
    </source>
</evidence>
<dbReference type="GO" id="GO:0098703">
    <property type="term" value="P:calcium ion import across plasma membrane"/>
    <property type="evidence" value="ECO:0007669"/>
    <property type="project" value="TreeGrafter"/>
</dbReference>
<dbReference type="Proteomes" id="UP001152622">
    <property type="component" value="Chromosome 4"/>
</dbReference>
<keyword evidence="16" id="KW-1185">Reference proteome</keyword>
<evidence type="ECO:0000256" key="2">
    <source>
        <dbReference type="ARBA" id="ARBA00022448"/>
    </source>
</evidence>
<evidence type="ECO:0000313" key="15">
    <source>
        <dbReference type="EMBL" id="KAJ8363203.1"/>
    </source>
</evidence>
<evidence type="ECO:0000256" key="4">
    <source>
        <dbReference type="ARBA" id="ARBA00022673"/>
    </source>
</evidence>
<keyword evidence="8 13" id="KW-1133">Transmembrane helix</keyword>
<dbReference type="InterPro" id="IPR027359">
    <property type="entry name" value="Volt_channel_dom_sf"/>
</dbReference>
<dbReference type="OrthoDB" id="416585at2759"/>
<keyword evidence="2" id="KW-0813">Transport</keyword>
<dbReference type="GO" id="GO:0008331">
    <property type="term" value="F:high voltage-gated calcium channel activity"/>
    <property type="evidence" value="ECO:0007669"/>
    <property type="project" value="TreeGrafter"/>
</dbReference>
<feature type="compositionally biased region" description="Basic and acidic residues" evidence="12">
    <location>
        <begin position="200"/>
        <end position="212"/>
    </location>
</feature>
<evidence type="ECO:0000256" key="11">
    <source>
        <dbReference type="ARBA" id="ARBA00023303"/>
    </source>
</evidence>
<evidence type="ECO:0000256" key="8">
    <source>
        <dbReference type="ARBA" id="ARBA00022989"/>
    </source>
</evidence>
<evidence type="ECO:0000259" key="14">
    <source>
        <dbReference type="Pfam" id="PF00520"/>
    </source>
</evidence>
<dbReference type="EMBL" id="JAINUF010000004">
    <property type="protein sequence ID" value="KAJ8363203.1"/>
    <property type="molecule type" value="Genomic_DNA"/>
</dbReference>
<feature type="compositionally biased region" description="Basic residues" evidence="12">
    <location>
        <begin position="186"/>
        <end position="197"/>
    </location>
</feature>
<keyword evidence="4" id="KW-0107">Calcium channel</keyword>
<comment type="subcellular location">
    <subcellularLocation>
        <location evidence="1">Membrane</location>
        <topology evidence="1">Multi-pass membrane protein</topology>
    </subcellularLocation>
</comment>
<keyword evidence="11" id="KW-0407">Ion channel</keyword>
<dbReference type="GO" id="GO:0005891">
    <property type="term" value="C:voltage-gated calcium channel complex"/>
    <property type="evidence" value="ECO:0007669"/>
    <property type="project" value="TreeGrafter"/>
</dbReference>
<keyword evidence="3" id="KW-0109">Calcium transport</keyword>
<protein>
    <recommendedName>
        <fullName evidence="14">Ion transport domain-containing protein</fullName>
    </recommendedName>
</protein>
<dbReference type="InterPro" id="IPR005821">
    <property type="entry name" value="Ion_trans_dom"/>
</dbReference>